<evidence type="ECO:0000313" key="2">
    <source>
        <dbReference type="EMBL" id="MDO7788621.1"/>
    </source>
</evidence>
<dbReference type="AlphaFoldDB" id="A0AAW7ZH14"/>
<evidence type="ECO:0000313" key="3">
    <source>
        <dbReference type="Proteomes" id="UP001172911"/>
    </source>
</evidence>
<keyword evidence="3" id="KW-1185">Reference proteome</keyword>
<dbReference type="NCBIfam" id="TIGR02896">
    <property type="entry name" value="spore_III_AF"/>
    <property type="match status" value="1"/>
</dbReference>
<gene>
    <name evidence="2" type="primary">spoIIIAF</name>
    <name evidence="2" type="ORF">P6N53_15440</name>
</gene>
<dbReference type="EMBL" id="JARPTC010000023">
    <property type="protein sequence ID" value="MDO7788621.1"/>
    <property type="molecule type" value="Genomic_DNA"/>
</dbReference>
<dbReference type="Proteomes" id="UP001172911">
    <property type="component" value="Unassembled WGS sequence"/>
</dbReference>
<reference evidence="2" key="1">
    <citation type="journal article" date="2023" name="J. Hazard. Mater.">
        <title>Anaerobic biodegradation of pyrene and benzo[a]pyrene by a new sulfate-reducing Desulforamulus aquiferis strain DSA.</title>
        <authorList>
            <person name="Zhang Z."/>
            <person name="Sun J."/>
            <person name="Gong X."/>
            <person name="Wang C."/>
            <person name="Wang H."/>
        </authorList>
    </citation>
    <scope>NUCLEOTIDE SEQUENCE</scope>
    <source>
        <strain evidence="2">DSA</strain>
    </source>
</reference>
<feature type="transmembrane region" description="Helical" evidence="1">
    <location>
        <begin position="40"/>
        <end position="58"/>
    </location>
</feature>
<keyword evidence="1" id="KW-0812">Transmembrane</keyword>
<name>A0AAW7ZH14_9FIRM</name>
<keyword evidence="1" id="KW-1133">Transmembrane helix</keyword>
<sequence length="212" mass="23135">MIHLDGIKALVQVLVVIIVLAVFIEMLLPNSNMHDYVKMVMGLMVIVVVLEAGAGMVNKDFKFDLPAMTGNAEGTPGLERILEQGQRLAETKRQQAMEEYRQGLEKQVLALARLQQDLNVTGATITTAGNSNDRELGRLTEIVLEISPDKQEDGTSISKVKPVDITVGASSGGGEDKAKYTPINDSQARELARTVANFYNIPEDQVKIVEAK</sequence>
<accession>A0AAW7ZH14</accession>
<proteinExistence type="predicted"/>
<evidence type="ECO:0000256" key="1">
    <source>
        <dbReference type="SAM" id="Phobius"/>
    </source>
</evidence>
<feature type="transmembrane region" description="Helical" evidence="1">
    <location>
        <begin position="9"/>
        <end position="28"/>
    </location>
</feature>
<keyword evidence="1" id="KW-0472">Membrane</keyword>
<dbReference type="RefSeq" id="WP_304544901.1">
    <property type="nucleotide sequence ID" value="NZ_JARPTC010000023.1"/>
</dbReference>
<comment type="caution">
    <text evidence="2">The sequence shown here is derived from an EMBL/GenBank/DDBJ whole genome shotgun (WGS) entry which is preliminary data.</text>
</comment>
<reference evidence="2" key="2">
    <citation type="submission" date="2023-03" db="EMBL/GenBank/DDBJ databases">
        <authorList>
            <person name="Zhang Z."/>
        </authorList>
    </citation>
    <scope>NUCLEOTIDE SEQUENCE</scope>
    <source>
        <strain evidence="2">DSA</strain>
    </source>
</reference>
<dbReference type="InterPro" id="IPR014245">
    <property type="entry name" value="Spore_III_AF"/>
</dbReference>
<dbReference type="Pfam" id="PF09581">
    <property type="entry name" value="Spore_III_AF"/>
    <property type="match status" value="1"/>
</dbReference>
<organism evidence="2 3">
    <name type="scientific">Desulforamulus aquiferis</name>
    <dbReference type="NCBI Taxonomy" id="1397668"/>
    <lineage>
        <taxon>Bacteria</taxon>
        <taxon>Bacillati</taxon>
        <taxon>Bacillota</taxon>
        <taxon>Clostridia</taxon>
        <taxon>Eubacteriales</taxon>
        <taxon>Peptococcaceae</taxon>
        <taxon>Desulforamulus</taxon>
    </lineage>
</organism>
<protein>
    <submittedName>
        <fullName evidence="2">Stage III sporulation protein AF</fullName>
    </submittedName>
</protein>